<accession>A0ABR2TXS2</accession>
<keyword evidence="1" id="KW-0472">Membrane</keyword>
<keyword evidence="1" id="KW-0812">Transmembrane</keyword>
<evidence type="ECO:0000256" key="1">
    <source>
        <dbReference type="SAM" id="Phobius"/>
    </source>
</evidence>
<name>A0ABR2TXS2_9ROSI</name>
<proteinExistence type="predicted"/>
<evidence type="ECO:0000313" key="3">
    <source>
        <dbReference type="Proteomes" id="UP001396334"/>
    </source>
</evidence>
<dbReference type="Proteomes" id="UP001396334">
    <property type="component" value="Unassembled WGS sequence"/>
</dbReference>
<sequence length="67" mass="7237">MGCNQCKRHGINGGRVKVITVLSSSHGQVYDRGPLGMPPVQPPPPYIGLVFAFVLVAIYIYLSHASK</sequence>
<protein>
    <recommendedName>
        <fullName evidence="4">Transmembrane protein</fullName>
    </recommendedName>
</protein>
<keyword evidence="3" id="KW-1185">Reference proteome</keyword>
<comment type="caution">
    <text evidence="2">The sequence shown here is derived from an EMBL/GenBank/DDBJ whole genome shotgun (WGS) entry which is preliminary data.</text>
</comment>
<evidence type="ECO:0000313" key="2">
    <source>
        <dbReference type="EMBL" id="KAK9042226.1"/>
    </source>
</evidence>
<organism evidence="2 3">
    <name type="scientific">Hibiscus sabdariffa</name>
    <name type="common">roselle</name>
    <dbReference type="NCBI Taxonomy" id="183260"/>
    <lineage>
        <taxon>Eukaryota</taxon>
        <taxon>Viridiplantae</taxon>
        <taxon>Streptophyta</taxon>
        <taxon>Embryophyta</taxon>
        <taxon>Tracheophyta</taxon>
        <taxon>Spermatophyta</taxon>
        <taxon>Magnoliopsida</taxon>
        <taxon>eudicotyledons</taxon>
        <taxon>Gunneridae</taxon>
        <taxon>Pentapetalae</taxon>
        <taxon>rosids</taxon>
        <taxon>malvids</taxon>
        <taxon>Malvales</taxon>
        <taxon>Malvaceae</taxon>
        <taxon>Malvoideae</taxon>
        <taxon>Hibiscus</taxon>
    </lineage>
</organism>
<gene>
    <name evidence="2" type="ORF">V6N11_017303</name>
</gene>
<reference evidence="2 3" key="1">
    <citation type="journal article" date="2024" name="G3 (Bethesda)">
        <title>Genome assembly of Hibiscus sabdariffa L. provides insights into metabolisms of medicinal natural products.</title>
        <authorList>
            <person name="Kim T."/>
        </authorList>
    </citation>
    <scope>NUCLEOTIDE SEQUENCE [LARGE SCALE GENOMIC DNA]</scope>
    <source>
        <strain evidence="2">TK-2024</strain>
        <tissue evidence="2">Old leaves</tissue>
    </source>
</reference>
<keyword evidence="1" id="KW-1133">Transmembrane helix</keyword>
<dbReference type="EMBL" id="JBBPBN010000004">
    <property type="protein sequence ID" value="KAK9042226.1"/>
    <property type="molecule type" value="Genomic_DNA"/>
</dbReference>
<evidence type="ECO:0008006" key="4">
    <source>
        <dbReference type="Google" id="ProtNLM"/>
    </source>
</evidence>
<feature type="transmembrane region" description="Helical" evidence="1">
    <location>
        <begin position="45"/>
        <end position="62"/>
    </location>
</feature>